<accession>A0A6G5QKU4</accession>
<organism evidence="1 2">
    <name type="scientific">Campylobacter rectus</name>
    <name type="common">Wolinella recta</name>
    <dbReference type="NCBI Taxonomy" id="203"/>
    <lineage>
        <taxon>Bacteria</taxon>
        <taxon>Pseudomonadati</taxon>
        <taxon>Campylobacterota</taxon>
        <taxon>Epsilonproteobacteria</taxon>
        <taxon>Campylobacterales</taxon>
        <taxon>Campylobacteraceae</taxon>
        <taxon>Campylobacter</taxon>
    </lineage>
</organism>
<dbReference type="AlphaFoldDB" id="A0A6G5QKU4"/>
<dbReference type="KEGG" id="crx:CRECT_0630"/>
<dbReference type="EMBL" id="CP012543">
    <property type="protein sequence ID" value="QCD46318.1"/>
    <property type="molecule type" value="Genomic_DNA"/>
</dbReference>
<name>A0A6G5QKU4_CAMRE</name>
<evidence type="ECO:0000313" key="1">
    <source>
        <dbReference type="EMBL" id="QCD46318.1"/>
    </source>
</evidence>
<proteinExistence type="predicted"/>
<dbReference type="RefSeq" id="WP_002944333.1">
    <property type="nucleotide sequence ID" value="NZ_CAURIV010000002.1"/>
</dbReference>
<evidence type="ECO:0000313" key="2">
    <source>
        <dbReference type="Proteomes" id="UP000502377"/>
    </source>
</evidence>
<protein>
    <submittedName>
        <fullName evidence="1">Uncharacterized protein</fullName>
    </submittedName>
</protein>
<reference evidence="1 2" key="1">
    <citation type="submission" date="2016-07" db="EMBL/GenBank/DDBJ databases">
        <title>Comparative genomics of the Campylobacter concisus group.</title>
        <authorList>
            <person name="Miller W.G."/>
            <person name="Yee E."/>
            <person name="Chapman M.H."/>
            <person name="Huynh S."/>
            <person name="Bono J.L."/>
            <person name="On S.L.W."/>
            <person name="StLeger J."/>
            <person name="Foster G."/>
            <person name="Parker C.T."/>
        </authorList>
    </citation>
    <scope>NUCLEOTIDE SEQUENCE [LARGE SCALE GENOMIC DNA]</scope>
    <source>
        <strain evidence="1 2">ATCC 33238</strain>
    </source>
</reference>
<sequence length="67" mass="6936">MTGQAEIVRVTPKMSYLKLRSGSAKGGDICRLVQGSNIGSAKIGTDAGGRKDNAIKRTSDGGVVLPF</sequence>
<dbReference type="Proteomes" id="UP000502377">
    <property type="component" value="Chromosome"/>
</dbReference>
<gene>
    <name evidence="1" type="ORF">CRECT_0630</name>
</gene>